<dbReference type="PANTHER" id="PTHR33375:SF7">
    <property type="entry name" value="CHROMOSOME 2-PARTITIONING PROTEIN PARB-RELATED"/>
    <property type="match status" value="1"/>
</dbReference>
<dbReference type="FunFam" id="3.90.1530.30:FF:000001">
    <property type="entry name" value="Chromosome partitioning protein ParB"/>
    <property type="match status" value="1"/>
</dbReference>
<reference evidence="4 5" key="1">
    <citation type="submission" date="2020-01" db="EMBL/GenBank/DDBJ databases">
        <authorList>
            <person name="Kim M.K."/>
        </authorList>
    </citation>
    <scope>NUCLEOTIDE SEQUENCE [LARGE SCALE GENOMIC DNA]</scope>
    <source>
        <strain evidence="4 5">172606-1</strain>
    </source>
</reference>
<keyword evidence="2" id="KW-0238">DNA-binding</keyword>
<organism evidence="4 5">
    <name type="scientific">Rhodocytophaga rosea</name>
    <dbReference type="NCBI Taxonomy" id="2704465"/>
    <lineage>
        <taxon>Bacteria</taxon>
        <taxon>Pseudomonadati</taxon>
        <taxon>Bacteroidota</taxon>
        <taxon>Cytophagia</taxon>
        <taxon>Cytophagales</taxon>
        <taxon>Rhodocytophagaceae</taxon>
        <taxon>Rhodocytophaga</taxon>
    </lineage>
</organism>
<dbReference type="CDD" id="cd16393">
    <property type="entry name" value="SPO0J_N"/>
    <property type="match status" value="1"/>
</dbReference>
<dbReference type="SUPFAM" id="SSF109709">
    <property type="entry name" value="KorB DNA-binding domain-like"/>
    <property type="match status" value="1"/>
</dbReference>
<name>A0A6C0GBQ2_9BACT</name>
<accession>A0A6C0GBQ2</accession>
<evidence type="ECO:0000313" key="4">
    <source>
        <dbReference type="EMBL" id="QHT65371.1"/>
    </source>
</evidence>
<gene>
    <name evidence="4" type="ORF">GXP67_01105</name>
</gene>
<dbReference type="KEGG" id="rhoz:GXP67_01105"/>
<dbReference type="InterPro" id="IPR003115">
    <property type="entry name" value="ParB_N"/>
</dbReference>
<dbReference type="InterPro" id="IPR050336">
    <property type="entry name" value="Chromosome_partition/occlusion"/>
</dbReference>
<keyword evidence="5" id="KW-1185">Reference proteome</keyword>
<dbReference type="NCBIfam" id="TIGR00180">
    <property type="entry name" value="parB_part"/>
    <property type="match status" value="1"/>
</dbReference>
<evidence type="ECO:0000256" key="1">
    <source>
        <dbReference type="ARBA" id="ARBA00006295"/>
    </source>
</evidence>
<protein>
    <submittedName>
        <fullName evidence="4">ParB/RepB/Spo0J family partition protein</fullName>
    </submittedName>
</protein>
<feature type="domain" description="ParB-like N-terminal" evidence="3">
    <location>
        <begin position="6"/>
        <end position="97"/>
    </location>
</feature>
<dbReference type="SUPFAM" id="SSF110849">
    <property type="entry name" value="ParB/Sulfiredoxin"/>
    <property type="match status" value="1"/>
</dbReference>
<dbReference type="AlphaFoldDB" id="A0A6C0GBQ2"/>
<evidence type="ECO:0000259" key="3">
    <source>
        <dbReference type="SMART" id="SM00470"/>
    </source>
</evidence>
<dbReference type="SMART" id="SM00470">
    <property type="entry name" value="ParB"/>
    <property type="match status" value="1"/>
</dbReference>
<proteinExistence type="inferred from homology"/>
<sequence length="509" mass="58494">MKNLTINVSIESILVSKNYRTTFEQEPLEELSASIKMHGVIQALTVRPHPVEKDKYELIAGERRLRASNMAGLKEVPVRVQNLTDEEAEEIRLIENLHRQDVHPLSEATVYLDMLKRLHTPKAIAQKVGKSEKFVSQRLSLTQLNDYWQKLFFDGGINLSATLLIARLGKENQTKLENTFPRKNVEQDGKIIRSYSANSIDDVIRKNFFLNLHSTHFKKEDKDLYPQAGACTDCPKRTGCNKLLFAELDKEDYCLDANCFAEKNKRHLNNQLRKLKEEKIPFHQIATRYTDVPNVLRSWEFEMVENKKEMGLDCEKGIIVEGEYLGKIVPIRLRKSYTKSVDPVEEKAKRKEAIRRNKIEKLTKKLAATAVIDLFANRKGELGKEVYAKVMDYLIADRLGNGQSKEFLSHFINCYSWQVPIDRNDYENRTKQIAANISETPVERKLELFIDLFIQQMASNEYSTQSIKMAELIGVNMEEIKIQAANKIDCKDTSKGQNPINGQLSPKVA</sequence>
<dbReference type="GO" id="GO:0005694">
    <property type="term" value="C:chromosome"/>
    <property type="evidence" value="ECO:0007669"/>
    <property type="project" value="TreeGrafter"/>
</dbReference>
<dbReference type="InterPro" id="IPR004437">
    <property type="entry name" value="ParB/RepB/Spo0J"/>
</dbReference>
<dbReference type="Gene3D" id="1.10.10.2830">
    <property type="match status" value="1"/>
</dbReference>
<dbReference type="InterPro" id="IPR036086">
    <property type="entry name" value="ParB/Sulfiredoxin_sf"/>
</dbReference>
<evidence type="ECO:0000256" key="2">
    <source>
        <dbReference type="ARBA" id="ARBA00023125"/>
    </source>
</evidence>
<dbReference type="RefSeq" id="WP_162441458.1">
    <property type="nucleotide sequence ID" value="NZ_CP048222.1"/>
</dbReference>
<comment type="similarity">
    <text evidence="1">Belongs to the ParB family.</text>
</comment>
<dbReference type="PANTHER" id="PTHR33375">
    <property type="entry name" value="CHROMOSOME-PARTITIONING PROTEIN PARB-RELATED"/>
    <property type="match status" value="1"/>
</dbReference>
<dbReference type="InterPro" id="IPR041468">
    <property type="entry name" value="HTH_ParB/Spo0J"/>
</dbReference>
<dbReference type="GO" id="GO:0003677">
    <property type="term" value="F:DNA binding"/>
    <property type="evidence" value="ECO:0007669"/>
    <property type="project" value="UniProtKB-KW"/>
</dbReference>
<dbReference type="GO" id="GO:0007059">
    <property type="term" value="P:chromosome segregation"/>
    <property type="evidence" value="ECO:0007669"/>
    <property type="project" value="TreeGrafter"/>
</dbReference>
<dbReference type="Pfam" id="PF17762">
    <property type="entry name" value="HTH_ParB"/>
    <property type="match status" value="1"/>
</dbReference>
<dbReference type="Proteomes" id="UP000480178">
    <property type="component" value="Chromosome"/>
</dbReference>
<dbReference type="EMBL" id="CP048222">
    <property type="protein sequence ID" value="QHT65371.1"/>
    <property type="molecule type" value="Genomic_DNA"/>
</dbReference>
<dbReference type="Pfam" id="PF02195">
    <property type="entry name" value="ParB_N"/>
    <property type="match status" value="1"/>
</dbReference>
<dbReference type="Gene3D" id="3.90.1530.30">
    <property type="match status" value="1"/>
</dbReference>
<evidence type="ECO:0000313" key="5">
    <source>
        <dbReference type="Proteomes" id="UP000480178"/>
    </source>
</evidence>